<evidence type="ECO:0000313" key="4">
    <source>
        <dbReference type="EMBL" id="KJX92269.1"/>
    </source>
</evidence>
<name>A0A0F4G4P2_9PEZI</name>
<gene>
    <name evidence="4" type="ORF">TI39_contig5880g00007</name>
</gene>
<dbReference type="InterPro" id="IPR020946">
    <property type="entry name" value="Flavin_mOase-like"/>
</dbReference>
<dbReference type="InterPro" id="IPR036188">
    <property type="entry name" value="FAD/NAD-bd_sf"/>
</dbReference>
<dbReference type="GO" id="GO:0050661">
    <property type="term" value="F:NADP binding"/>
    <property type="evidence" value="ECO:0007669"/>
    <property type="project" value="InterPro"/>
</dbReference>
<organism evidence="4 5">
    <name type="scientific">Zymoseptoria brevis</name>
    <dbReference type="NCBI Taxonomy" id="1047168"/>
    <lineage>
        <taxon>Eukaryota</taxon>
        <taxon>Fungi</taxon>
        <taxon>Dikarya</taxon>
        <taxon>Ascomycota</taxon>
        <taxon>Pezizomycotina</taxon>
        <taxon>Dothideomycetes</taxon>
        <taxon>Dothideomycetidae</taxon>
        <taxon>Mycosphaerellales</taxon>
        <taxon>Mycosphaerellaceae</taxon>
        <taxon>Zymoseptoria</taxon>
    </lineage>
</organism>
<evidence type="ECO:0000256" key="2">
    <source>
        <dbReference type="ARBA" id="ARBA00022827"/>
    </source>
</evidence>
<dbReference type="AlphaFoldDB" id="A0A0F4G4P2"/>
<keyword evidence="3" id="KW-0560">Oxidoreductase</keyword>
<keyword evidence="1" id="KW-0285">Flavoprotein</keyword>
<evidence type="ECO:0000313" key="5">
    <source>
        <dbReference type="Proteomes" id="UP000033647"/>
    </source>
</evidence>
<dbReference type="GO" id="GO:0050660">
    <property type="term" value="F:flavin adenine dinucleotide binding"/>
    <property type="evidence" value="ECO:0007669"/>
    <property type="project" value="InterPro"/>
</dbReference>
<protein>
    <submittedName>
        <fullName evidence="4">Flavin-binding monooxygenase like protein</fullName>
    </submittedName>
</protein>
<sequence>MTANVAPPRTNPHDITLPHFKSSPSILSEKEGPSPTQIAQKWLASFSSAIASNDTSKLSSLIHEDGWWRDHLALTWDFRTIRGLSKIVDFLTPLLSKAKLENFKARETGKFAPHKEYPIPELEWIEFMFEFSNAVGEGKGMIRLASSPESGVWKAHMIYTALQTLKDFPEQIGELRPHGGTNSLKGGAIKGNWLERRERQKEFLDEDPTVLIVGAGQSGLNVAARLQALGLSCLIVDKNERVGDNWRKRYRTLVTHDSVQYTHMAYMPFPTNWPLFTPKDKLADWFEIYASAMELNIWLQSTVKRAEFQEDGQVWAVDVVRGDGKVRSLRPKHVVMCTGHAGEPYIPTFPGQETFKGKVYHGSQHKDASLQGDVAGKKVVIVGTGNSGHDMAQNYHENGASVTMLQRRGTYVISTSIGLFMLHKGMYDEHSPPTEDADIVGQSLPIPVQFVRDAVGTSRIAEAEKTSLDGLRKAGFKVDFGHDGSGINRKYITRGGGYYLDVGCSQLIIDGKIKVVQSPDGIKGFSETALILADGRQLEADVVVLATGYDNMRTTARKILGDKVADRCKDVWDLDEEGEVNAMWRPSGHPKLWFLGGALALCRIYSRFLALQIKACEEGLTR</sequence>
<dbReference type="GO" id="GO:0004499">
    <property type="term" value="F:N,N-dimethylaniline monooxygenase activity"/>
    <property type="evidence" value="ECO:0007669"/>
    <property type="project" value="InterPro"/>
</dbReference>
<accession>A0A0F4G4P2</accession>
<dbReference type="SUPFAM" id="SSF51905">
    <property type="entry name" value="FAD/NAD(P)-binding domain"/>
    <property type="match status" value="2"/>
</dbReference>
<dbReference type="PRINTS" id="PR00411">
    <property type="entry name" value="PNDRDTASEI"/>
</dbReference>
<dbReference type="OrthoDB" id="74360at2759"/>
<evidence type="ECO:0000256" key="3">
    <source>
        <dbReference type="ARBA" id="ARBA00023002"/>
    </source>
</evidence>
<keyword evidence="4" id="KW-0503">Monooxygenase</keyword>
<dbReference type="Gene3D" id="3.50.50.60">
    <property type="entry name" value="FAD/NAD(P)-binding domain"/>
    <property type="match status" value="1"/>
</dbReference>
<keyword evidence="2" id="KW-0274">FAD</keyword>
<dbReference type="PANTHER" id="PTHR43539">
    <property type="entry name" value="FLAVIN-BINDING MONOOXYGENASE-LIKE PROTEIN (AFU_ORTHOLOGUE AFUA_4G09220)"/>
    <property type="match status" value="1"/>
</dbReference>
<dbReference type="SUPFAM" id="SSF54427">
    <property type="entry name" value="NTF2-like"/>
    <property type="match status" value="1"/>
</dbReference>
<dbReference type="Proteomes" id="UP000033647">
    <property type="component" value="Unassembled WGS sequence"/>
</dbReference>
<dbReference type="InterPro" id="IPR032710">
    <property type="entry name" value="NTF2-like_dom_sf"/>
</dbReference>
<evidence type="ECO:0000256" key="1">
    <source>
        <dbReference type="ARBA" id="ARBA00022630"/>
    </source>
</evidence>
<dbReference type="InterPro" id="IPR050982">
    <property type="entry name" value="Auxin_biosynth/cation_transpt"/>
</dbReference>
<reference evidence="4 5" key="1">
    <citation type="submission" date="2015-03" db="EMBL/GenBank/DDBJ databases">
        <title>RNA-seq based gene annotation and comparative genomics of four Zymoseptoria species reveal species-specific pathogenicity related genes and transposable element activity.</title>
        <authorList>
            <person name="Grandaubert J."/>
            <person name="Bhattacharyya A."/>
            <person name="Stukenbrock E.H."/>
        </authorList>
    </citation>
    <scope>NUCLEOTIDE SEQUENCE [LARGE SCALE GENOMIC DNA]</scope>
    <source>
        <strain evidence="4 5">Zb18110</strain>
    </source>
</reference>
<dbReference type="Pfam" id="PF00743">
    <property type="entry name" value="FMO-like"/>
    <property type="match status" value="1"/>
</dbReference>
<keyword evidence="5" id="KW-1185">Reference proteome</keyword>
<dbReference type="PANTHER" id="PTHR43539:SF24">
    <property type="entry name" value="FAD_NAD(P)-BINDING DOMAIN-CONTAINING PROTEIN-RELATED"/>
    <property type="match status" value="1"/>
</dbReference>
<comment type="caution">
    <text evidence="4">The sequence shown here is derived from an EMBL/GenBank/DDBJ whole genome shotgun (WGS) entry which is preliminary data.</text>
</comment>
<proteinExistence type="predicted"/>
<dbReference type="EMBL" id="LAFY01005835">
    <property type="protein sequence ID" value="KJX92269.1"/>
    <property type="molecule type" value="Genomic_DNA"/>
</dbReference>